<dbReference type="OrthoDB" id="2087525at2"/>
<evidence type="ECO:0000313" key="2">
    <source>
        <dbReference type="Proteomes" id="UP000248132"/>
    </source>
</evidence>
<gene>
    <name evidence="1" type="ORF">LY28_03293</name>
</gene>
<dbReference type="RefSeq" id="WP_110463260.1">
    <property type="nucleotide sequence ID" value="NZ_QKMR01000025.1"/>
</dbReference>
<proteinExistence type="predicted"/>
<evidence type="ECO:0000313" key="1">
    <source>
        <dbReference type="EMBL" id="PYG85605.1"/>
    </source>
</evidence>
<reference evidence="1 2" key="1">
    <citation type="submission" date="2018-06" db="EMBL/GenBank/DDBJ databases">
        <title>Genomic Encyclopedia of Type Strains, Phase I: the one thousand microbial genomes (KMG-I) project.</title>
        <authorList>
            <person name="Kyrpides N."/>
        </authorList>
    </citation>
    <scope>NUCLEOTIDE SEQUENCE [LARGE SCALE GENOMIC DNA]</scope>
    <source>
        <strain evidence="1 2">DSM 19573</strain>
    </source>
</reference>
<comment type="caution">
    <text evidence="1">The sequence shown here is derived from an EMBL/GenBank/DDBJ whole genome shotgun (WGS) entry which is preliminary data.</text>
</comment>
<sequence>MAFVNERMTKEEMAEFEAKAIKNPGNRLSIFRPYQWTINREENIYLIWALREREEPHDYYFLLGWKGTLMPVKLREYWAKGSPRIWSLLHVKIPEELKVYEHEISKSLKNALTVYAFNGNPSEPFNKTTNVEFNF</sequence>
<dbReference type="EMBL" id="QKMR01000025">
    <property type="protein sequence ID" value="PYG85605.1"/>
    <property type="molecule type" value="Genomic_DNA"/>
</dbReference>
<dbReference type="Proteomes" id="UP000248132">
    <property type="component" value="Unassembled WGS sequence"/>
</dbReference>
<keyword evidence="2" id="KW-1185">Reference proteome</keyword>
<organism evidence="1 2">
    <name type="scientific">Ruminiclostridium sufflavum DSM 19573</name>
    <dbReference type="NCBI Taxonomy" id="1121337"/>
    <lineage>
        <taxon>Bacteria</taxon>
        <taxon>Bacillati</taxon>
        <taxon>Bacillota</taxon>
        <taxon>Clostridia</taxon>
        <taxon>Eubacteriales</taxon>
        <taxon>Oscillospiraceae</taxon>
        <taxon>Ruminiclostridium</taxon>
    </lineage>
</organism>
<name>A0A318XGF9_9FIRM</name>
<accession>A0A318XGF9</accession>
<protein>
    <submittedName>
        <fullName evidence="1">Uncharacterized protein</fullName>
    </submittedName>
</protein>
<dbReference type="AlphaFoldDB" id="A0A318XGF9"/>